<dbReference type="InterPro" id="IPR050389">
    <property type="entry name" value="LysR-type_TF"/>
</dbReference>
<dbReference type="Gene3D" id="1.10.10.10">
    <property type="entry name" value="Winged helix-like DNA-binding domain superfamily/Winged helix DNA-binding domain"/>
    <property type="match status" value="1"/>
</dbReference>
<evidence type="ECO:0000313" key="9">
    <source>
        <dbReference type="Proteomes" id="UP000183174"/>
    </source>
</evidence>
<organism evidence="8 9">
    <name type="scientific">Bradyrhizobium yuanmingense</name>
    <dbReference type="NCBI Taxonomy" id="108015"/>
    <lineage>
        <taxon>Bacteria</taxon>
        <taxon>Pseudomonadati</taxon>
        <taxon>Pseudomonadota</taxon>
        <taxon>Alphaproteobacteria</taxon>
        <taxon>Hyphomicrobiales</taxon>
        <taxon>Nitrobacteraceae</taxon>
        <taxon>Bradyrhizobium</taxon>
    </lineage>
</organism>
<name>A0A1C3X8H2_9BRAD</name>
<dbReference type="Pfam" id="PF03466">
    <property type="entry name" value="LysR_substrate"/>
    <property type="match status" value="1"/>
</dbReference>
<evidence type="ECO:0000256" key="2">
    <source>
        <dbReference type="ARBA" id="ARBA00009437"/>
    </source>
</evidence>
<feature type="domain" description="HTH lysR-type" evidence="7">
    <location>
        <begin position="10"/>
        <end position="67"/>
    </location>
</feature>
<evidence type="ECO:0000259" key="7">
    <source>
        <dbReference type="PROSITE" id="PS50931"/>
    </source>
</evidence>
<dbReference type="Pfam" id="PF00126">
    <property type="entry name" value="HTH_1"/>
    <property type="match status" value="1"/>
</dbReference>
<dbReference type="SUPFAM" id="SSF53850">
    <property type="entry name" value="Periplasmic binding protein-like II"/>
    <property type="match status" value="1"/>
</dbReference>
<comment type="similarity">
    <text evidence="2">Belongs to the LysR transcriptional regulatory family.</text>
</comment>
<accession>A0A1C3X8H2</accession>
<gene>
    <name evidence="8" type="ORF">GA0061099_1010146</name>
</gene>
<dbReference type="InterPro" id="IPR000847">
    <property type="entry name" value="LysR_HTH_N"/>
</dbReference>
<evidence type="ECO:0000256" key="5">
    <source>
        <dbReference type="ARBA" id="ARBA00023125"/>
    </source>
</evidence>
<dbReference type="InterPro" id="IPR036388">
    <property type="entry name" value="WH-like_DNA-bd_sf"/>
</dbReference>
<evidence type="ECO:0000256" key="3">
    <source>
        <dbReference type="ARBA" id="ARBA00022458"/>
    </source>
</evidence>
<reference evidence="8 9" key="1">
    <citation type="submission" date="2016-08" db="EMBL/GenBank/DDBJ databases">
        <authorList>
            <person name="Seilhamer J.J."/>
        </authorList>
    </citation>
    <scope>NUCLEOTIDE SEQUENCE [LARGE SCALE GENOMIC DNA]</scope>
    <source>
        <strain evidence="8 9">CCBAU 10071</strain>
    </source>
</reference>
<dbReference type="GO" id="GO:0003700">
    <property type="term" value="F:DNA-binding transcription factor activity"/>
    <property type="evidence" value="ECO:0007669"/>
    <property type="project" value="InterPro"/>
</dbReference>
<keyword evidence="3" id="KW-0536">Nodulation</keyword>
<dbReference type="InterPro" id="IPR005119">
    <property type="entry name" value="LysR_subst-bd"/>
</dbReference>
<dbReference type="GO" id="GO:0003677">
    <property type="term" value="F:DNA binding"/>
    <property type="evidence" value="ECO:0007669"/>
    <property type="project" value="UniProtKB-KW"/>
</dbReference>
<dbReference type="CDD" id="cd08417">
    <property type="entry name" value="PBP2_Nitroaromatics_like"/>
    <property type="match status" value="1"/>
</dbReference>
<keyword evidence="6" id="KW-0804">Transcription</keyword>
<evidence type="ECO:0000256" key="6">
    <source>
        <dbReference type="ARBA" id="ARBA00023163"/>
    </source>
</evidence>
<dbReference type="PANTHER" id="PTHR30118">
    <property type="entry name" value="HTH-TYPE TRANSCRIPTIONAL REGULATOR LEUO-RELATED"/>
    <property type="match status" value="1"/>
</dbReference>
<dbReference type="AlphaFoldDB" id="A0A1C3X8H2"/>
<protein>
    <submittedName>
        <fullName evidence="8">DNA-binding transcriptional regulator, LysR family</fullName>
    </submittedName>
</protein>
<keyword evidence="5 8" id="KW-0238">DNA-binding</keyword>
<dbReference type="EMBL" id="FMAE01000010">
    <property type="protein sequence ID" value="SCB48521.1"/>
    <property type="molecule type" value="Genomic_DNA"/>
</dbReference>
<dbReference type="Gene3D" id="3.40.190.10">
    <property type="entry name" value="Periplasmic binding protein-like II"/>
    <property type="match status" value="2"/>
</dbReference>
<dbReference type="InterPro" id="IPR037402">
    <property type="entry name" value="YidZ_PBP2"/>
</dbReference>
<keyword evidence="4" id="KW-0805">Transcription regulation</keyword>
<dbReference type="SUPFAM" id="SSF46785">
    <property type="entry name" value="Winged helix' DNA-binding domain"/>
    <property type="match status" value="1"/>
</dbReference>
<dbReference type="PANTHER" id="PTHR30118:SF15">
    <property type="entry name" value="TRANSCRIPTIONAL REGULATORY PROTEIN"/>
    <property type="match status" value="1"/>
</dbReference>
<evidence type="ECO:0000256" key="4">
    <source>
        <dbReference type="ARBA" id="ARBA00023015"/>
    </source>
</evidence>
<sequence length="321" mass="35024">MLNQIDLSRIDLNLLVLFRVVLEERHVARAAARLSLTPSAVSHALGRLRLLLNDPLFLRTPKGVVPTERALELGEPVAEIIARVEQLIGSATPFDPEQSGRRFTIGAPDAVLVSAIGPLLQSIATAAPHIDIGLIHLMPAPRGGAIGEPWQQSLDMLERRELDIAMLPLPAVSPRFEARRLYEEEFVLAMRKGHPFAKAPTHAAFARSQHLLVSLSGEPRGFVDEMLAKRGLERRIALTVPNFMMALAQLSGSDLIAALPRRLVEQHASRFGLVLVKLPFARKPDTIRAIATKAAMKDAGIAWLMQIVVGSIGAGRRSNPV</sequence>
<dbReference type="InterPro" id="IPR036390">
    <property type="entry name" value="WH_DNA-bd_sf"/>
</dbReference>
<dbReference type="RefSeq" id="WP_036007867.1">
    <property type="nucleotide sequence ID" value="NZ_FMAE01000010.1"/>
</dbReference>
<evidence type="ECO:0000256" key="1">
    <source>
        <dbReference type="ARBA" id="ARBA00003502"/>
    </source>
</evidence>
<dbReference type="PROSITE" id="PS50931">
    <property type="entry name" value="HTH_LYSR"/>
    <property type="match status" value="1"/>
</dbReference>
<dbReference type="Proteomes" id="UP000183174">
    <property type="component" value="Unassembled WGS sequence"/>
</dbReference>
<comment type="function">
    <text evidence="1">NodD regulates the expression of the nodABCFE genes which encode other nodulation proteins. NodD is also a negative regulator of its own expression. Binds flavonoids as inducers.</text>
</comment>
<proteinExistence type="inferred from homology"/>
<evidence type="ECO:0000313" key="8">
    <source>
        <dbReference type="EMBL" id="SCB48521.1"/>
    </source>
</evidence>